<accession>A0A9P5XAX5</accession>
<comment type="caution">
    <text evidence="1">The sequence shown here is derived from an EMBL/GenBank/DDBJ whole genome shotgun (WGS) entry which is preliminary data.</text>
</comment>
<dbReference type="OrthoDB" id="5311491at2759"/>
<sequence length="108" mass="12405">QTSLRDLTQRALFDKGTVKATFPGVSVVQISCLRSSGGLLWGYHNMRRQYLARQANNEFVRPLTIKVIEGGNHFWHWDFPKDFMKTLRDVCGLKLSKVHLDKCVVSKL</sequence>
<gene>
    <name evidence="1" type="ORF">P691DRAFT_801923</name>
</gene>
<keyword evidence="2" id="KW-1185">Reference proteome</keyword>
<evidence type="ECO:0000313" key="1">
    <source>
        <dbReference type="EMBL" id="KAF9447673.1"/>
    </source>
</evidence>
<organism evidence="1 2">
    <name type="scientific">Macrolepiota fuliginosa MF-IS2</name>
    <dbReference type="NCBI Taxonomy" id="1400762"/>
    <lineage>
        <taxon>Eukaryota</taxon>
        <taxon>Fungi</taxon>
        <taxon>Dikarya</taxon>
        <taxon>Basidiomycota</taxon>
        <taxon>Agaricomycotina</taxon>
        <taxon>Agaricomycetes</taxon>
        <taxon>Agaricomycetidae</taxon>
        <taxon>Agaricales</taxon>
        <taxon>Agaricineae</taxon>
        <taxon>Agaricaceae</taxon>
        <taxon>Macrolepiota</taxon>
    </lineage>
</organism>
<proteinExistence type="predicted"/>
<dbReference type="EMBL" id="MU151189">
    <property type="protein sequence ID" value="KAF9447673.1"/>
    <property type="molecule type" value="Genomic_DNA"/>
</dbReference>
<feature type="non-terminal residue" evidence="1">
    <location>
        <position position="1"/>
    </location>
</feature>
<dbReference type="AlphaFoldDB" id="A0A9P5XAX5"/>
<dbReference type="Proteomes" id="UP000807342">
    <property type="component" value="Unassembled WGS sequence"/>
</dbReference>
<reference evidence="1" key="1">
    <citation type="submission" date="2020-11" db="EMBL/GenBank/DDBJ databases">
        <authorList>
            <consortium name="DOE Joint Genome Institute"/>
            <person name="Ahrendt S."/>
            <person name="Riley R."/>
            <person name="Andreopoulos W."/>
            <person name="Labutti K."/>
            <person name="Pangilinan J."/>
            <person name="Ruiz-Duenas F.J."/>
            <person name="Barrasa J.M."/>
            <person name="Sanchez-Garcia M."/>
            <person name="Camarero S."/>
            <person name="Miyauchi S."/>
            <person name="Serrano A."/>
            <person name="Linde D."/>
            <person name="Babiker R."/>
            <person name="Drula E."/>
            <person name="Ayuso-Fernandez I."/>
            <person name="Pacheco R."/>
            <person name="Padilla G."/>
            <person name="Ferreira P."/>
            <person name="Barriuso J."/>
            <person name="Kellner H."/>
            <person name="Castanera R."/>
            <person name="Alfaro M."/>
            <person name="Ramirez L."/>
            <person name="Pisabarro A.G."/>
            <person name="Kuo A."/>
            <person name="Tritt A."/>
            <person name="Lipzen A."/>
            <person name="He G."/>
            <person name="Yan M."/>
            <person name="Ng V."/>
            <person name="Cullen D."/>
            <person name="Martin F."/>
            <person name="Rosso M.-N."/>
            <person name="Henrissat B."/>
            <person name="Hibbett D."/>
            <person name="Martinez A.T."/>
            <person name="Grigoriev I.V."/>
        </authorList>
    </citation>
    <scope>NUCLEOTIDE SEQUENCE</scope>
    <source>
        <strain evidence="1">MF-IS2</strain>
    </source>
</reference>
<evidence type="ECO:0000313" key="2">
    <source>
        <dbReference type="Proteomes" id="UP000807342"/>
    </source>
</evidence>
<name>A0A9P5XAX5_9AGAR</name>
<protein>
    <submittedName>
        <fullName evidence="1">Uncharacterized protein</fullName>
    </submittedName>
</protein>